<protein>
    <recommendedName>
        <fullName evidence="7">non-specific serine/threonine protein kinase</fullName>
        <ecNumber evidence="7">2.7.11.1</ecNumber>
    </recommendedName>
    <alternativeName>
        <fullName evidence="25">Fused homolog</fullName>
    </alternativeName>
</protein>
<dbReference type="GO" id="GO:0005789">
    <property type="term" value="C:endoplasmic reticulum membrane"/>
    <property type="evidence" value="ECO:0007669"/>
    <property type="project" value="UniProtKB-SubCell"/>
</dbReference>
<dbReference type="SUPFAM" id="SSF56112">
    <property type="entry name" value="Protein kinase-like (PK-like)"/>
    <property type="match status" value="1"/>
</dbReference>
<evidence type="ECO:0000256" key="9">
    <source>
        <dbReference type="ARBA" id="ARBA00022527"/>
    </source>
</evidence>
<dbReference type="GO" id="GO:0004497">
    <property type="term" value="F:monooxygenase activity"/>
    <property type="evidence" value="ECO:0007669"/>
    <property type="project" value="UniProtKB-KW"/>
</dbReference>
<dbReference type="InterPro" id="IPR000719">
    <property type="entry name" value="Prot_kinase_dom"/>
</dbReference>
<dbReference type="Pfam" id="PF00067">
    <property type="entry name" value="p450"/>
    <property type="match status" value="1"/>
</dbReference>
<evidence type="ECO:0000256" key="25">
    <source>
        <dbReference type="ARBA" id="ARBA00075375"/>
    </source>
</evidence>
<feature type="compositionally biased region" description="Polar residues" evidence="29">
    <location>
        <begin position="269"/>
        <end position="283"/>
    </location>
</feature>
<sequence length="1271" mass="143845">MDSYIVISFIGEGSFGRVFKAKHKESDAIVALKVIRKKGRSPKDLKNLRQECDIQRQLNHPNIIRMIDSFDTESELVVVTEYAEKELHSILAKEGCLNEEQVKKITWDLVSALYYLHSHRVLHRDLKPQNVLLDSSGRAKLCDFGLARIMTNATHILTSIKGTPLYMAPELIDEKPYDHQADLWSLGCIVYELMAGQPPFCTMSIWQLVRMIRHKPVQWPSFISMEARSFLQGLLHKDPGKRMSWPEILEHPFVLGHILILPEDVQSESPFTKPLTHSQQEAKQMQRDKISSNTKNAKSEPESAKTGREHDLRNARGVMQAMECVPMSDDDSVRATSAFSVRDSLKTDDEDQSQPITAVNAKLLRHEFNVMNNSNLVVCHLERNMAQLMAANPKHENKMHKIEEEKHDVNKAIDEIETVSDVQDIVEVKQKVKSVDTASHSLENPKSSTKCSSDVSSGLSKSVPPSYKQKILQFSRDKLRFGSGGNRLTRSIKRSFHFSRSLDKNKPEGRRTSEPNLEVSSIVDKDKVVSSKEDKDEDIEKIEVIEETEDVIEADNDSILKTDKNVEVKEPTTMELEEWEAFLNSNITEVMDGDVESLTQLNMVSMVVGVVGVAARGGRGARVCGAVAALLALPALSHALPRHTLLNIQDVYLEAKVVYNFVAAINSLLKDWNDSDNEAEDRVCGAGRMLEVCVWLCVRSCRAVRQLATALAAHSAHTVFTKLLTLSSRSPRIVQNTVGLLITILQDLPEHADVVEKILFDDSFNFLNLLEQPSDALRMRVCILISLLCTFSCTAFSAAMESKWSPWGIPLLGRLPWISGGSPDAYYLSLNSKYGDISSVRLGINLVVCIGSATTLRDLFNRFESTGRPQTPLNNLMGGLGIVLSENVLWRRQRHFLHDKFRALGVSMWKHQRLEQIVMGEIDEMLSNIKNRLGESVDPVLVLGRHLHNVICLLTMSYRFEEGDKEFIVFNERIARSMKLYGSVHIGEHLPFYLVLPGKKAVIEEINRNLTDISQFHARHIEERLKKRSESGKQEYNDLLDYYLEQVEKEKEGKSPTIFHNVQPVRQIVQVMNDLFSSGMETSRNTVVWLLAMMLRETVVAARVKDELARVVGVGNLVTMAHRQKLPYIEAVIYETLRRVSVVPLGTTHVNTEDWDINGLLIPAGSHIVPLINKINMDPVLFEEPEKFLPERFLKDGNLHLPDYFIPFGVGRRICLGIHLARIELFLFFTNLMNHYEFRLADGVELPGLEGHVGITHSAQPYTLVFRKFKE</sequence>
<feature type="region of interest" description="Disordered" evidence="29">
    <location>
        <begin position="269"/>
        <end position="309"/>
    </location>
</feature>
<evidence type="ECO:0000256" key="16">
    <source>
        <dbReference type="ARBA" id="ARBA00022840"/>
    </source>
</evidence>
<evidence type="ECO:0000313" key="32">
    <source>
        <dbReference type="Proteomes" id="UP000053268"/>
    </source>
</evidence>
<evidence type="ECO:0000256" key="15">
    <source>
        <dbReference type="ARBA" id="ARBA00022824"/>
    </source>
</evidence>
<dbReference type="PANTHER" id="PTHR22983:SF6">
    <property type="entry name" value="SERINE_THREONINE-PROTEIN KINASE 36"/>
    <property type="match status" value="1"/>
</dbReference>
<evidence type="ECO:0000256" key="19">
    <source>
        <dbReference type="ARBA" id="ARBA00023004"/>
    </source>
</evidence>
<evidence type="ECO:0000256" key="10">
    <source>
        <dbReference type="ARBA" id="ARBA00022617"/>
    </source>
</evidence>
<dbReference type="PROSITE" id="PS00086">
    <property type="entry name" value="CYTOCHROME_P450"/>
    <property type="match status" value="1"/>
</dbReference>
<dbReference type="Pfam" id="PF00069">
    <property type="entry name" value="Pkinase"/>
    <property type="match status" value="1"/>
</dbReference>
<keyword evidence="15" id="KW-0256">Endoplasmic reticulum</keyword>
<keyword evidence="14 31" id="KW-0418">Kinase</keyword>
<dbReference type="GO" id="GO:0004674">
    <property type="term" value="F:protein serine/threonine kinase activity"/>
    <property type="evidence" value="ECO:0007669"/>
    <property type="project" value="UniProtKB-KW"/>
</dbReference>
<comment type="function">
    <text evidence="2">May be involved in the metabolism of insect hormones and in the breakdown of synthetic insecticides.</text>
</comment>
<evidence type="ECO:0000256" key="4">
    <source>
        <dbReference type="ARBA" id="ARBA00004245"/>
    </source>
</evidence>
<evidence type="ECO:0000256" key="6">
    <source>
        <dbReference type="ARBA" id="ARBA00010617"/>
    </source>
</evidence>
<dbReference type="SMART" id="SM00220">
    <property type="entry name" value="S_TKc"/>
    <property type="match status" value="1"/>
</dbReference>
<dbReference type="PRINTS" id="PR00463">
    <property type="entry name" value="EP450I"/>
</dbReference>
<comment type="similarity">
    <text evidence="6">Belongs to the cytochrome P450 family.</text>
</comment>
<keyword evidence="18" id="KW-0560">Oxidoreductase</keyword>
<evidence type="ECO:0000256" key="17">
    <source>
        <dbReference type="ARBA" id="ARBA00022848"/>
    </source>
</evidence>
<feature type="region of interest" description="Disordered" evidence="29">
    <location>
        <begin position="499"/>
        <end position="519"/>
    </location>
</feature>
<dbReference type="STRING" id="66420.A0A194Q8B8"/>
<evidence type="ECO:0000256" key="24">
    <source>
        <dbReference type="ARBA" id="ARBA00048679"/>
    </source>
</evidence>
<dbReference type="SUPFAM" id="SSF48264">
    <property type="entry name" value="Cytochrome P450"/>
    <property type="match status" value="1"/>
</dbReference>
<dbReference type="AlphaFoldDB" id="A0A194Q8B8"/>
<evidence type="ECO:0000256" key="21">
    <source>
        <dbReference type="ARBA" id="ARBA00023136"/>
    </source>
</evidence>
<dbReference type="GO" id="GO:0016705">
    <property type="term" value="F:oxidoreductase activity, acting on paired donors, with incorporation or reduction of molecular oxygen"/>
    <property type="evidence" value="ECO:0007669"/>
    <property type="project" value="InterPro"/>
</dbReference>
<dbReference type="FunFam" id="3.30.200.20:FF:000042">
    <property type="entry name" value="Aurora kinase A"/>
    <property type="match status" value="1"/>
</dbReference>
<feature type="binding site" evidence="27">
    <location>
        <position position="37"/>
    </location>
    <ligand>
        <name>ATP</name>
        <dbReference type="ChEBI" id="CHEBI:30616"/>
    </ligand>
</feature>
<evidence type="ECO:0000256" key="12">
    <source>
        <dbReference type="ARBA" id="ARBA00022723"/>
    </source>
</evidence>
<evidence type="ECO:0000256" key="7">
    <source>
        <dbReference type="ARBA" id="ARBA00012513"/>
    </source>
</evidence>
<feature type="compositionally biased region" description="Low complexity" evidence="29">
    <location>
        <begin position="447"/>
        <end position="462"/>
    </location>
</feature>
<keyword evidence="32" id="KW-1185">Reference proteome</keyword>
<feature type="domain" description="Protein kinase" evidence="30">
    <location>
        <begin position="4"/>
        <end position="254"/>
    </location>
</feature>
<evidence type="ECO:0000256" key="3">
    <source>
        <dbReference type="ARBA" id="ARBA00004174"/>
    </source>
</evidence>
<dbReference type="InterPro" id="IPR011009">
    <property type="entry name" value="Kinase-like_dom_sf"/>
</dbReference>
<dbReference type="InterPro" id="IPR017972">
    <property type="entry name" value="Cyt_P450_CS"/>
</dbReference>
<evidence type="ECO:0000313" key="31">
    <source>
        <dbReference type="EMBL" id="KPJ01782.1"/>
    </source>
</evidence>
<evidence type="ECO:0000256" key="23">
    <source>
        <dbReference type="ARBA" id="ARBA00047899"/>
    </source>
</evidence>
<evidence type="ECO:0000256" key="5">
    <source>
        <dbReference type="ARBA" id="ARBA00004406"/>
    </source>
</evidence>
<evidence type="ECO:0000256" key="8">
    <source>
        <dbReference type="ARBA" id="ARBA00022490"/>
    </source>
</evidence>
<evidence type="ECO:0000256" key="26">
    <source>
        <dbReference type="PIRSR" id="PIRSR602401-1"/>
    </source>
</evidence>
<keyword evidence="11" id="KW-0808">Transferase</keyword>
<keyword evidence="17" id="KW-0492">Microsome</keyword>
<dbReference type="PROSITE" id="PS00107">
    <property type="entry name" value="PROTEIN_KINASE_ATP"/>
    <property type="match status" value="1"/>
</dbReference>
<evidence type="ECO:0000259" key="30">
    <source>
        <dbReference type="PROSITE" id="PS50011"/>
    </source>
</evidence>
<dbReference type="FunFam" id="1.10.630.10:FF:000238">
    <property type="entry name" value="Cytochrome P450 2A6"/>
    <property type="match status" value="1"/>
</dbReference>
<keyword evidence="21" id="KW-0472">Membrane</keyword>
<dbReference type="Gene3D" id="1.10.630.10">
    <property type="entry name" value="Cytochrome P450"/>
    <property type="match status" value="1"/>
</dbReference>
<evidence type="ECO:0000256" key="28">
    <source>
        <dbReference type="SAM" id="Coils"/>
    </source>
</evidence>
<comment type="subcellular location">
    <subcellularLocation>
        <location evidence="4">Cytoplasm</location>
        <location evidence="4">Cytoskeleton</location>
    </subcellularLocation>
    <subcellularLocation>
        <location evidence="5">Endoplasmic reticulum membrane</location>
        <topology evidence="5">Peripheral membrane protein</topology>
    </subcellularLocation>
    <subcellularLocation>
        <location evidence="3">Microsome membrane</location>
        <topology evidence="3">Peripheral membrane protein</topology>
    </subcellularLocation>
</comment>
<dbReference type="EC" id="2.7.11.1" evidence="7"/>
<evidence type="ECO:0000256" key="27">
    <source>
        <dbReference type="PROSITE-ProRule" id="PRU10141"/>
    </source>
</evidence>
<feature type="binding site" description="axial binding residue" evidence="26">
    <location>
        <position position="1215"/>
    </location>
    <ligand>
        <name>heme</name>
        <dbReference type="ChEBI" id="CHEBI:30413"/>
    </ligand>
    <ligandPart>
        <name>Fe</name>
        <dbReference type="ChEBI" id="CHEBI:18248"/>
    </ligandPart>
</feature>
<dbReference type="Gene3D" id="1.10.510.10">
    <property type="entry name" value="Transferase(Phosphotransferase) domain 1"/>
    <property type="match status" value="1"/>
</dbReference>
<dbReference type="GO" id="GO:0005856">
    <property type="term" value="C:cytoskeleton"/>
    <property type="evidence" value="ECO:0007669"/>
    <property type="project" value="UniProtKB-SubCell"/>
</dbReference>
<comment type="cofactor">
    <cofactor evidence="1 26">
        <name>heme</name>
        <dbReference type="ChEBI" id="CHEBI:30413"/>
    </cofactor>
</comment>
<keyword evidence="16 27" id="KW-0067">ATP-binding</keyword>
<feature type="coiled-coil region" evidence="28">
    <location>
        <begin position="385"/>
        <end position="419"/>
    </location>
</feature>
<proteinExistence type="inferred from homology"/>
<keyword evidence="22" id="KW-0206">Cytoskeleton</keyword>
<name>A0A194Q8B8_PAPXU</name>
<keyword evidence="9" id="KW-0723">Serine/threonine-protein kinase</keyword>
<keyword evidence="20" id="KW-0503">Monooxygenase</keyword>
<keyword evidence="12 26" id="KW-0479">Metal-binding</keyword>
<evidence type="ECO:0000256" key="20">
    <source>
        <dbReference type="ARBA" id="ARBA00023033"/>
    </source>
</evidence>
<evidence type="ECO:0000256" key="22">
    <source>
        <dbReference type="ARBA" id="ARBA00023212"/>
    </source>
</evidence>
<evidence type="ECO:0000256" key="18">
    <source>
        <dbReference type="ARBA" id="ARBA00023002"/>
    </source>
</evidence>
<organism evidence="31 32">
    <name type="scientific">Papilio xuthus</name>
    <name type="common">Asian swallowtail butterfly</name>
    <dbReference type="NCBI Taxonomy" id="66420"/>
    <lineage>
        <taxon>Eukaryota</taxon>
        <taxon>Metazoa</taxon>
        <taxon>Ecdysozoa</taxon>
        <taxon>Arthropoda</taxon>
        <taxon>Hexapoda</taxon>
        <taxon>Insecta</taxon>
        <taxon>Pterygota</taxon>
        <taxon>Neoptera</taxon>
        <taxon>Endopterygota</taxon>
        <taxon>Lepidoptera</taxon>
        <taxon>Glossata</taxon>
        <taxon>Ditrysia</taxon>
        <taxon>Papilionoidea</taxon>
        <taxon>Papilionidae</taxon>
        <taxon>Papilioninae</taxon>
        <taxon>Papilio</taxon>
    </lineage>
</organism>
<keyword evidence="28" id="KW-0175">Coiled coil</keyword>
<dbReference type="InterPro" id="IPR017441">
    <property type="entry name" value="Protein_kinase_ATP_BS"/>
</dbReference>
<evidence type="ECO:0000256" key="11">
    <source>
        <dbReference type="ARBA" id="ARBA00022679"/>
    </source>
</evidence>
<feature type="compositionally biased region" description="Polar residues" evidence="29">
    <location>
        <begin position="436"/>
        <end position="446"/>
    </location>
</feature>
<dbReference type="PANTHER" id="PTHR22983">
    <property type="entry name" value="PROTEIN KINASE RELATED"/>
    <property type="match status" value="1"/>
</dbReference>
<keyword evidence="13 27" id="KW-0547">Nucleotide-binding</keyword>
<feature type="compositionally biased region" description="Basic and acidic residues" evidence="29">
    <location>
        <begin position="500"/>
        <end position="513"/>
    </location>
</feature>
<feature type="compositionally biased region" description="Basic and acidic residues" evidence="29">
    <location>
        <begin position="297"/>
        <end position="309"/>
    </location>
</feature>
<evidence type="ECO:0000256" key="13">
    <source>
        <dbReference type="ARBA" id="ARBA00022741"/>
    </source>
</evidence>
<accession>A0A194Q8B8</accession>
<dbReference type="EMBL" id="KQ459302">
    <property type="protein sequence ID" value="KPJ01782.1"/>
    <property type="molecule type" value="Genomic_DNA"/>
</dbReference>
<dbReference type="GO" id="GO:0005506">
    <property type="term" value="F:iron ion binding"/>
    <property type="evidence" value="ECO:0007669"/>
    <property type="project" value="InterPro"/>
</dbReference>
<gene>
    <name evidence="31" type="ORF">RR46_06078</name>
</gene>
<keyword evidence="8" id="KW-0963">Cytoplasm</keyword>
<reference evidence="31 32" key="1">
    <citation type="journal article" date="2015" name="Nat. Commun.">
        <title>Outbred genome sequencing and CRISPR/Cas9 gene editing in butterflies.</title>
        <authorList>
            <person name="Li X."/>
            <person name="Fan D."/>
            <person name="Zhang W."/>
            <person name="Liu G."/>
            <person name="Zhang L."/>
            <person name="Zhao L."/>
            <person name="Fang X."/>
            <person name="Chen L."/>
            <person name="Dong Y."/>
            <person name="Chen Y."/>
            <person name="Ding Y."/>
            <person name="Zhao R."/>
            <person name="Feng M."/>
            <person name="Zhu Y."/>
            <person name="Feng Y."/>
            <person name="Jiang X."/>
            <person name="Zhu D."/>
            <person name="Xiang H."/>
            <person name="Feng X."/>
            <person name="Li S."/>
            <person name="Wang J."/>
            <person name="Zhang G."/>
            <person name="Kronforst M.R."/>
            <person name="Wang W."/>
        </authorList>
    </citation>
    <scope>NUCLEOTIDE SEQUENCE [LARGE SCALE GENOMIC DNA]</scope>
    <source>
        <strain evidence="31">Ya'a_city_454_Px</strain>
        <tissue evidence="31">Whole body</tissue>
    </source>
</reference>
<dbReference type="PROSITE" id="PS00108">
    <property type="entry name" value="PROTEIN_KINASE_ST"/>
    <property type="match status" value="1"/>
</dbReference>
<dbReference type="GO" id="GO:0020037">
    <property type="term" value="F:heme binding"/>
    <property type="evidence" value="ECO:0007669"/>
    <property type="project" value="InterPro"/>
</dbReference>
<feature type="region of interest" description="Disordered" evidence="29">
    <location>
        <begin position="433"/>
        <end position="464"/>
    </location>
</feature>
<dbReference type="InterPro" id="IPR036396">
    <property type="entry name" value="Cyt_P450_sf"/>
</dbReference>
<dbReference type="GO" id="GO:0007224">
    <property type="term" value="P:smoothened signaling pathway"/>
    <property type="evidence" value="ECO:0007669"/>
    <property type="project" value="TreeGrafter"/>
</dbReference>
<dbReference type="GO" id="GO:0005524">
    <property type="term" value="F:ATP binding"/>
    <property type="evidence" value="ECO:0007669"/>
    <property type="project" value="UniProtKB-UniRule"/>
</dbReference>
<dbReference type="InterPro" id="IPR002401">
    <property type="entry name" value="Cyt_P450_E_grp-I"/>
</dbReference>
<dbReference type="InterPro" id="IPR008271">
    <property type="entry name" value="Ser/Thr_kinase_AS"/>
</dbReference>
<keyword evidence="19 26" id="KW-0408">Iron</keyword>
<comment type="catalytic activity">
    <reaction evidence="23">
        <text>L-threonyl-[protein] + ATP = O-phospho-L-threonyl-[protein] + ADP + H(+)</text>
        <dbReference type="Rhea" id="RHEA:46608"/>
        <dbReference type="Rhea" id="RHEA-COMP:11060"/>
        <dbReference type="Rhea" id="RHEA-COMP:11605"/>
        <dbReference type="ChEBI" id="CHEBI:15378"/>
        <dbReference type="ChEBI" id="CHEBI:30013"/>
        <dbReference type="ChEBI" id="CHEBI:30616"/>
        <dbReference type="ChEBI" id="CHEBI:61977"/>
        <dbReference type="ChEBI" id="CHEBI:456216"/>
        <dbReference type="EC" id="2.7.11.1"/>
    </reaction>
</comment>
<evidence type="ECO:0000256" key="14">
    <source>
        <dbReference type="ARBA" id="ARBA00022777"/>
    </source>
</evidence>
<dbReference type="FunFam" id="1.10.510.10:FF:000292">
    <property type="entry name" value="Serine/threonine-protein kinase 36"/>
    <property type="match status" value="1"/>
</dbReference>
<evidence type="ECO:0000256" key="29">
    <source>
        <dbReference type="SAM" id="MobiDB-lite"/>
    </source>
</evidence>
<evidence type="ECO:0000256" key="1">
    <source>
        <dbReference type="ARBA" id="ARBA00001971"/>
    </source>
</evidence>
<dbReference type="InterPro" id="IPR001128">
    <property type="entry name" value="Cyt_P450"/>
</dbReference>
<dbReference type="Proteomes" id="UP000053268">
    <property type="component" value="Unassembled WGS sequence"/>
</dbReference>
<comment type="catalytic activity">
    <reaction evidence="24">
        <text>L-seryl-[protein] + ATP = O-phospho-L-seryl-[protein] + ADP + H(+)</text>
        <dbReference type="Rhea" id="RHEA:17989"/>
        <dbReference type="Rhea" id="RHEA-COMP:9863"/>
        <dbReference type="Rhea" id="RHEA-COMP:11604"/>
        <dbReference type="ChEBI" id="CHEBI:15378"/>
        <dbReference type="ChEBI" id="CHEBI:29999"/>
        <dbReference type="ChEBI" id="CHEBI:30616"/>
        <dbReference type="ChEBI" id="CHEBI:83421"/>
        <dbReference type="ChEBI" id="CHEBI:456216"/>
        <dbReference type="EC" id="2.7.11.1"/>
    </reaction>
</comment>
<dbReference type="PROSITE" id="PS50011">
    <property type="entry name" value="PROTEIN_KINASE_DOM"/>
    <property type="match status" value="1"/>
</dbReference>
<evidence type="ECO:0000256" key="2">
    <source>
        <dbReference type="ARBA" id="ARBA00003690"/>
    </source>
</evidence>
<dbReference type="PRINTS" id="PR00385">
    <property type="entry name" value="P450"/>
</dbReference>
<keyword evidence="10 26" id="KW-0349">Heme</keyword>